<dbReference type="PANTHER" id="PTHR30373:SF2">
    <property type="entry name" value="UPF0603 PROTEIN YGCG"/>
    <property type="match status" value="1"/>
</dbReference>
<keyword evidence="1" id="KW-0812">Transmembrane</keyword>
<accession>A0A653A0C2</accession>
<sequence>MTKRWCVIILTAMGIQVKGMGGVLCRRVGAGLSAWRGGIRNGRAASMGPGAGGRTLTAALLLLAAVLLAAPAAAERPFPRPDGPVNDFAGVLSPEERQRLDALTREVFEKTGVAVVVATFPDIGGAEYNDYVNRLYAAWGIGKEGEDKGVLIFVTIQERKMRIETGYGVEGVLPDGLVGEIRDRYMLPYFREDRFGEGLLNGTLAVAKVLADDAGVALTGTPEPKASARREEGVPFWPFLIFILIFLTIVRSGSRSRGAALPWIAGAPRGGGIGSGGFGGFSGGFGGFGGGMSGGGGAGGGF</sequence>
<organism evidence="3">
    <name type="scientific">Uncultured Desulfatiglans sp</name>
    <dbReference type="NCBI Taxonomy" id="1748965"/>
    <lineage>
        <taxon>Bacteria</taxon>
        <taxon>Pseudomonadati</taxon>
        <taxon>Thermodesulfobacteriota</taxon>
        <taxon>Desulfobacteria</taxon>
        <taxon>Desulfatiglandales</taxon>
        <taxon>Desulfatiglandaceae</taxon>
        <taxon>Desulfatiglans</taxon>
        <taxon>environmental samples</taxon>
    </lineage>
</organism>
<gene>
    <name evidence="3" type="ORF">TRIP_B10106</name>
</gene>
<feature type="domain" description="TPM" evidence="2">
    <location>
        <begin position="85"/>
        <end position="208"/>
    </location>
</feature>
<evidence type="ECO:0000256" key="1">
    <source>
        <dbReference type="SAM" id="Phobius"/>
    </source>
</evidence>
<proteinExistence type="predicted"/>
<dbReference type="EMBL" id="UPXX01000001">
    <property type="protein sequence ID" value="VBB41378.1"/>
    <property type="molecule type" value="Genomic_DNA"/>
</dbReference>
<protein>
    <recommendedName>
        <fullName evidence="2">TPM domain-containing protein</fullName>
    </recommendedName>
</protein>
<name>A0A653A0C2_UNCDX</name>
<evidence type="ECO:0000313" key="3">
    <source>
        <dbReference type="EMBL" id="VBB41378.1"/>
    </source>
</evidence>
<keyword evidence="1" id="KW-1133">Transmembrane helix</keyword>
<keyword evidence="1" id="KW-0472">Membrane</keyword>
<feature type="transmembrane region" description="Helical" evidence="1">
    <location>
        <begin position="234"/>
        <end position="253"/>
    </location>
</feature>
<dbReference type="InterPro" id="IPR007621">
    <property type="entry name" value="TPM_dom"/>
</dbReference>
<dbReference type="PANTHER" id="PTHR30373">
    <property type="entry name" value="UPF0603 PROTEIN YGCG"/>
    <property type="match status" value="1"/>
</dbReference>
<feature type="transmembrane region" description="Helical" evidence="1">
    <location>
        <begin position="56"/>
        <end position="74"/>
    </location>
</feature>
<dbReference type="Gene3D" id="3.10.310.50">
    <property type="match status" value="1"/>
</dbReference>
<evidence type="ECO:0000259" key="2">
    <source>
        <dbReference type="Pfam" id="PF04536"/>
    </source>
</evidence>
<dbReference type="Pfam" id="PF04536">
    <property type="entry name" value="TPM_phosphatase"/>
    <property type="match status" value="1"/>
</dbReference>
<reference evidence="3" key="1">
    <citation type="submission" date="2018-07" db="EMBL/GenBank/DDBJ databases">
        <authorList>
            <consortium name="Genoscope - CEA"/>
            <person name="William W."/>
        </authorList>
    </citation>
    <scope>NUCLEOTIDE SEQUENCE</scope>
    <source>
        <strain evidence="3">IK1</strain>
    </source>
</reference>
<dbReference type="AlphaFoldDB" id="A0A653A0C2"/>